<reference evidence="2 3" key="1">
    <citation type="submission" date="2016-10" db="EMBL/GenBank/DDBJ databases">
        <authorList>
            <person name="de Groot N.N."/>
        </authorList>
    </citation>
    <scope>NUCLEOTIDE SEQUENCE [LARGE SCALE GENOMIC DNA]</scope>
    <source>
        <strain evidence="2 3">CPCC 202699</strain>
    </source>
</reference>
<dbReference type="InterPro" id="IPR036736">
    <property type="entry name" value="ACP-like_sf"/>
</dbReference>
<dbReference type="Gene3D" id="3.40.50.1820">
    <property type="entry name" value="alpha/beta hydrolase"/>
    <property type="match status" value="1"/>
</dbReference>
<evidence type="ECO:0000313" key="2">
    <source>
        <dbReference type="EMBL" id="SDY05073.1"/>
    </source>
</evidence>
<dbReference type="InterPro" id="IPR025110">
    <property type="entry name" value="AMP-bd_C"/>
</dbReference>
<dbReference type="InterPro" id="IPR010071">
    <property type="entry name" value="AA_adenyl_dom"/>
</dbReference>
<feature type="domain" description="Carrier" evidence="1">
    <location>
        <begin position="497"/>
        <end position="570"/>
    </location>
</feature>
<dbReference type="Pfam" id="PF13193">
    <property type="entry name" value="AMP-binding_C"/>
    <property type="match status" value="1"/>
</dbReference>
<dbReference type="PROSITE" id="PS00455">
    <property type="entry name" value="AMP_BINDING"/>
    <property type="match status" value="1"/>
</dbReference>
<dbReference type="GO" id="GO:0043041">
    <property type="term" value="P:amino acid activation for nonribosomal peptide biosynthetic process"/>
    <property type="evidence" value="ECO:0007669"/>
    <property type="project" value="TreeGrafter"/>
</dbReference>
<dbReference type="AlphaFoldDB" id="A0A1H3GP22"/>
<dbReference type="GO" id="GO:0044550">
    <property type="term" value="P:secondary metabolite biosynthetic process"/>
    <property type="evidence" value="ECO:0007669"/>
    <property type="project" value="TreeGrafter"/>
</dbReference>
<dbReference type="InterPro" id="IPR045851">
    <property type="entry name" value="AMP-bd_C_sf"/>
</dbReference>
<dbReference type="RefSeq" id="WP_245757430.1">
    <property type="nucleotide sequence ID" value="NZ_FNON01000004.1"/>
</dbReference>
<dbReference type="STRING" id="589385.SAMN05421504_104344"/>
<dbReference type="EMBL" id="FNON01000004">
    <property type="protein sequence ID" value="SDY05073.1"/>
    <property type="molecule type" value="Genomic_DNA"/>
</dbReference>
<dbReference type="SUPFAM" id="SSF47336">
    <property type="entry name" value="ACP-like"/>
    <property type="match status" value="1"/>
</dbReference>
<dbReference type="InterPro" id="IPR042099">
    <property type="entry name" value="ANL_N_sf"/>
</dbReference>
<dbReference type="Gene3D" id="3.30.300.30">
    <property type="match status" value="1"/>
</dbReference>
<organism evidence="2 3">
    <name type="scientific">Amycolatopsis xylanica</name>
    <dbReference type="NCBI Taxonomy" id="589385"/>
    <lineage>
        <taxon>Bacteria</taxon>
        <taxon>Bacillati</taxon>
        <taxon>Actinomycetota</taxon>
        <taxon>Actinomycetes</taxon>
        <taxon>Pseudonocardiales</taxon>
        <taxon>Pseudonocardiaceae</taxon>
        <taxon>Amycolatopsis</taxon>
    </lineage>
</organism>
<protein>
    <submittedName>
        <fullName evidence="2">Amino acid adenylation domain-containing protein</fullName>
    </submittedName>
</protein>
<accession>A0A1H3GP22</accession>
<evidence type="ECO:0000259" key="1">
    <source>
        <dbReference type="PROSITE" id="PS50075"/>
    </source>
</evidence>
<dbReference type="PANTHER" id="PTHR45527">
    <property type="entry name" value="NONRIBOSOMAL PEPTIDE SYNTHETASE"/>
    <property type="match status" value="1"/>
</dbReference>
<dbReference type="InterPro" id="IPR000873">
    <property type="entry name" value="AMP-dep_synth/lig_dom"/>
</dbReference>
<name>A0A1H3GP22_9PSEU</name>
<dbReference type="Pfam" id="PF00501">
    <property type="entry name" value="AMP-binding"/>
    <property type="match status" value="1"/>
</dbReference>
<keyword evidence="3" id="KW-1185">Reference proteome</keyword>
<dbReference type="NCBIfam" id="TIGR01733">
    <property type="entry name" value="AA-adenyl-dom"/>
    <property type="match status" value="1"/>
</dbReference>
<gene>
    <name evidence="2" type="ORF">SAMN05421504_104344</name>
</gene>
<dbReference type="PROSITE" id="PS50075">
    <property type="entry name" value="CARRIER"/>
    <property type="match status" value="1"/>
</dbReference>
<dbReference type="CDD" id="cd05930">
    <property type="entry name" value="A_NRPS"/>
    <property type="match status" value="1"/>
</dbReference>
<dbReference type="InterPro" id="IPR020845">
    <property type="entry name" value="AMP-binding_CS"/>
</dbReference>
<evidence type="ECO:0000313" key="3">
    <source>
        <dbReference type="Proteomes" id="UP000199515"/>
    </source>
</evidence>
<dbReference type="InterPro" id="IPR029058">
    <property type="entry name" value="AB_hydrolase_fold"/>
</dbReference>
<dbReference type="Gene3D" id="3.40.50.12780">
    <property type="entry name" value="N-terminal domain of ligase-like"/>
    <property type="match status" value="1"/>
</dbReference>
<dbReference type="InterPro" id="IPR009081">
    <property type="entry name" value="PP-bd_ACP"/>
</dbReference>
<dbReference type="GO" id="GO:0031177">
    <property type="term" value="F:phosphopantetheine binding"/>
    <property type="evidence" value="ECO:0007669"/>
    <property type="project" value="TreeGrafter"/>
</dbReference>
<dbReference type="SUPFAM" id="SSF56801">
    <property type="entry name" value="Acetyl-CoA synthetase-like"/>
    <property type="match status" value="1"/>
</dbReference>
<proteinExistence type="predicted"/>
<dbReference type="Proteomes" id="UP000199515">
    <property type="component" value="Unassembled WGS sequence"/>
</dbReference>
<dbReference type="GO" id="GO:0005737">
    <property type="term" value="C:cytoplasm"/>
    <property type="evidence" value="ECO:0007669"/>
    <property type="project" value="TreeGrafter"/>
</dbReference>
<sequence>MTGPSTLTGPVRRLPHGHWWEPFTAMATAEPARIGLVADEVAWSFGELDLWSTRLAHALREAGATPGTVVACAMRRSVRAILGLFAVAKTAAIYLPIDPAQPAAHLDTILDDAKPAVLLTDVPALTARADVVLSPDNWQAELARHATVPLPLTPPDGPAYVIYTSGSTGRPKGVVVGNRSLVNLYRELAARFFRLRRGRQRVAHGMPFAFDASWNPLLWLVGGHEVHLVPTEVRADPELYLRFIRDHRLSVVEAVPAHVSALIRAGLLNGEIRPRLLLMGGEAVSQTLWSRLRAVPDLVPVNLYGPTECTVFTTACRADRYDSPAIGLPIGNTAASVVDAGLRPVPIGEPGELLISGDCVALGYLGRPELTAEKFVAGAYRTGDLCRCLPDGRLQWLGRLDDQVKIRGHRVEPGAVEHTILKLPGVRQAVVQADADRLIAYVVLDHDTAEDLHQLLRLLLPDYLVPSAVIALDALPLGPNGKVDRAALRPDVPARLGALTPSQDLVAGLFRDVLGVPVVTADSDFFALGGHSLTAAVLAGRLRARGVRCTLRDVLLRPTVAQLAELVEGM</sequence>
<dbReference type="PANTHER" id="PTHR45527:SF1">
    <property type="entry name" value="FATTY ACID SYNTHASE"/>
    <property type="match status" value="1"/>
</dbReference>
<dbReference type="Pfam" id="PF00550">
    <property type="entry name" value="PP-binding"/>
    <property type="match status" value="1"/>
</dbReference>